<evidence type="ECO:0000259" key="3">
    <source>
        <dbReference type="PROSITE" id="PS50042"/>
    </source>
</evidence>
<dbReference type="InterPro" id="IPR000595">
    <property type="entry name" value="cNMP-bd_dom"/>
</dbReference>
<keyword evidence="1" id="KW-0285">Flavoprotein</keyword>
<feature type="non-terminal residue" evidence="4">
    <location>
        <position position="422"/>
    </location>
</feature>
<dbReference type="SMART" id="SM00100">
    <property type="entry name" value="cNMP"/>
    <property type="match status" value="1"/>
</dbReference>
<evidence type="ECO:0000256" key="1">
    <source>
        <dbReference type="ARBA" id="ARBA00022630"/>
    </source>
</evidence>
<dbReference type="Gene3D" id="2.60.120.10">
    <property type="entry name" value="Jelly Rolls"/>
    <property type="match status" value="1"/>
</dbReference>
<dbReference type="PRINTS" id="PR00469">
    <property type="entry name" value="PNDRDTASEII"/>
</dbReference>
<dbReference type="PROSITE" id="PS50042">
    <property type="entry name" value="CNMP_BINDING_3"/>
    <property type="match status" value="1"/>
</dbReference>
<dbReference type="InterPro" id="IPR018490">
    <property type="entry name" value="cNMP-bd_dom_sf"/>
</dbReference>
<dbReference type="AlphaFoldDB" id="A0A6J4IG27"/>
<dbReference type="Gene3D" id="3.50.50.60">
    <property type="entry name" value="FAD/NAD(P)-binding domain"/>
    <property type="match status" value="2"/>
</dbReference>
<dbReference type="SUPFAM" id="SSF51905">
    <property type="entry name" value="FAD/NAD(P)-binding domain"/>
    <property type="match status" value="1"/>
</dbReference>
<dbReference type="PANTHER" id="PTHR48105">
    <property type="entry name" value="THIOREDOXIN REDUCTASE 1-RELATED-RELATED"/>
    <property type="match status" value="1"/>
</dbReference>
<proteinExistence type="predicted"/>
<dbReference type="PRINTS" id="PR00368">
    <property type="entry name" value="FADPNR"/>
</dbReference>
<dbReference type="Pfam" id="PF07992">
    <property type="entry name" value="Pyr_redox_2"/>
    <property type="match status" value="1"/>
</dbReference>
<dbReference type="GO" id="GO:0004791">
    <property type="term" value="F:thioredoxin-disulfide reductase (NADPH) activity"/>
    <property type="evidence" value="ECO:0007669"/>
    <property type="project" value="UniProtKB-EC"/>
</dbReference>
<dbReference type="EC" id="1.8.1.9" evidence="4"/>
<reference evidence="4" key="1">
    <citation type="submission" date="2020-02" db="EMBL/GenBank/DDBJ databases">
        <authorList>
            <person name="Meier V. D."/>
        </authorList>
    </citation>
    <scope>NUCLEOTIDE SEQUENCE</scope>
    <source>
        <strain evidence="4">AVDCRST_MAG93</strain>
    </source>
</reference>
<dbReference type="InterPro" id="IPR014710">
    <property type="entry name" value="RmlC-like_jellyroll"/>
</dbReference>
<dbReference type="InterPro" id="IPR036188">
    <property type="entry name" value="FAD/NAD-bd_sf"/>
</dbReference>
<feature type="domain" description="Cyclic nucleotide-binding" evidence="3">
    <location>
        <begin position="12"/>
        <end position="130"/>
    </location>
</feature>
<organism evidence="4">
    <name type="scientific">uncultured Chloroflexia bacterium</name>
    <dbReference type="NCBI Taxonomy" id="1672391"/>
    <lineage>
        <taxon>Bacteria</taxon>
        <taxon>Bacillati</taxon>
        <taxon>Chloroflexota</taxon>
        <taxon>Chloroflexia</taxon>
        <taxon>environmental samples</taxon>
    </lineage>
</organism>
<dbReference type="InterPro" id="IPR050097">
    <property type="entry name" value="Ferredoxin-NADP_redctase_2"/>
</dbReference>
<accession>A0A6J4IG27</accession>
<dbReference type="SUPFAM" id="SSF51206">
    <property type="entry name" value="cAMP-binding domain-like"/>
    <property type="match status" value="1"/>
</dbReference>
<dbReference type="EMBL" id="CADCTR010000592">
    <property type="protein sequence ID" value="CAA9250856.1"/>
    <property type="molecule type" value="Genomic_DNA"/>
</dbReference>
<evidence type="ECO:0000313" key="4">
    <source>
        <dbReference type="EMBL" id="CAA9250856.1"/>
    </source>
</evidence>
<dbReference type="CDD" id="cd00038">
    <property type="entry name" value="CAP_ED"/>
    <property type="match status" value="1"/>
</dbReference>
<protein>
    <submittedName>
        <fullName evidence="4">Thioredoxin reductase</fullName>
        <ecNumber evidence="4">1.8.1.9</ecNumber>
    </submittedName>
</protein>
<gene>
    <name evidence="4" type="ORF">AVDCRST_MAG93-1750</name>
</gene>
<keyword evidence="2 4" id="KW-0560">Oxidoreductase</keyword>
<evidence type="ECO:0000256" key="2">
    <source>
        <dbReference type="ARBA" id="ARBA00023002"/>
    </source>
</evidence>
<dbReference type="InterPro" id="IPR023753">
    <property type="entry name" value="FAD/NAD-binding_dom"/>
</dbReference>
<dbReference type="Pfam" id="PF00027">
    <property type="entry name" value="cNMP_binding"/>
    <property type="match status" value="1"/>
</dbReference>
<name>A0A6J4IG27_9CHLR</name>
<sequence length="422" mass="44919">MITMDMLRSVALFAAFDDEHYARLAMRAAEVTLLPGEYLIYQGEAPAFFVILAGKLALTKRIGGREQPIATRTIGDYFGEVPILLGVSSPVNARATEPVRVLRLGADEFRALLADLPAFARTVCEEMLRRVSGGQRIAIAAPTSLLTLVADPWDPTAYRLRDFLARNKVLFDWQPPDVVLREDASAAVHPSISTPTPHIRFHDGTSLFTPTLRTLAERLELPTVPGAHEYDVAIVGGGPTGLSAAVYAASEGLHTLMIERVAPGGQAGTSSRIENYLGFPTGIAGEDLGSRAWDQAVRLGADIVLARDVVALTPGAACHAISLDGGDSVRARTVLLATGVDWRHLVVPNIDHFLGRGVYYGAARTEARACRGADVYLVGGGNSAGQAGTSSRIENYLGFPAGIAGEELGRRASDQAVRLGAD</sequence>